<reference evidence="4" key="1">
    <citation type="submission" date="2020-05" db="EMBL/GenBank/DDBJ databases">
        <authorList>
            <person name="Chiriac C."/>
            <person name="Salcher M."/>
            <person name="Ghai R."/>
            <person name="Kavagutti S V."/>
        </authorList>
    </citation>
    <scope>NUCLEOTIDE SEQUENCE</scope>
</reference>
<dbReference type="InterPro" id="IPR050275">
    <property type="entry name" value="PGM_Phosphatase"/>
</dbReference>
<dbReference type="EMBL" id="CAFBMT010000030">
    <property type="protein sequence ID" value="CAB4955326.1"/>
    <property type="molecule type" value="Genomic_DNA"/>
</dbReference>
<dbReference type="EMBL" id="CAFBIY010000014">
    <property type="protein sequence ID" value="CAB4847147.1"/>
    <property type="molecule type" value="Genomic_DNA"/>
</dbReference>
<dbReference type="EMBL" id="CAFAAV010000015">
    <property type="protein sequence ID" value="CAB4804717.1"/>
    <property type="molecule type" value="Genomic_DNA"/>
</dbReference>
<dbReference type="InterPro" id="IPR013078">
    <property type="entry name" value="His_Pase_superF_clade-1"/>
</dbReference>
<evidence type="ECO:0000313" key="2">
    <source>
        <dbReference type="EMBL" id="CAB4742535.1"/>
    </source>
</evidence>
<dbReference type="Pfam" id="PF00300">
    <property type="entry name" value="His_Phos_1"/>
    <property type="match status" value="1"/>
</dbReference>
<evidence type="ECO:0000313" key="3">
    <source>
        <dbReference type="EMBL" id="CAB4804717.1"/>
    </source>
</evidence>
<dbReference type="EMBL" id="CAESGF010000023">
    <property type="protein sequence ID" value="CAB4365043.1"/>
    <property type="molecule type" value="Genomic_DNA"/>
</dbReference>
<accession>A0A6J7BN92</accession>
<dbReference type="GO" id="GO:0005737">
    <property type="term" value="C:cytoplasm"/>
    <property type="evidence" value="ECO:0007669"/>
    <property type="project" value="TreeGrafter"/>
</dbReference>
<dbReference type="EMBL" id="CAEZYF010000027">
    <property type="protein sequence ID" value="CAB4742535.1"/>
    <property type="molecule type" value="Genomic_DNA"/>
</dbReference>
<dbReference type="InterPro" id="IPR029033">
    <property type="entry name" value="His_PPase_superfam"/>
</dbReference>
<evidence type="ECO:0000313" key="4">
    <source>
        <dbReference type="EMBL" id="CAB4847147.1"/>
    </source>
</evidence>
<evidence type="ECO:0000313" key="1">
    <source>
        <dbReference type="EMBL" id="CAB4365043.1"/>
    </source>
</evidence>
<dbReference type="PANTHER" id="PTHR48100">
    <property type="entry name" value="BROAD-SPECIFICITY PHOSPHATASE YOR283W-RELATED"/>
    <property type="match status" value="1"/>
</dbReference>
<dbReference type="AlphaFoldDB" id="A0A6J7BN92"/>
<dbReference type="PANTHER" id="PTHR48100:SF1">
    <property type="entry name" value="HISTIDINE PHOSPHATASE FAMILY PROTEIN-RELATED"/>
    <property type="match status" value="1"/>
</dbReference>
<organism evidence="4">
    <name type="scientific">freshwater metagenome</name>
    <dbReference type="NCBI Taxonomy" id="449393"/>
    <lineage>
        <taxon>unclassified sequences</taxon>
        <taxon>metagenomes</taxon>
        <taxon>ecological metagenomes</taxon>
    </lineage>
</organism>
<evidence type="ECO:0000313" key="6">
    <source>
        <dbReference type="EMBL" id="CAB4979577.1"/>
    </source>
</evidence>
<dbReference type="EMBL" id="CAFBOL010000012">
    <property type="protein sequence ID" value="CAB4979577.1"/>
    <property type="molecule type" value="Genomic_DNA"/>
</dbReference>
<dbReference type="SMART" id="SM00855">
    <property type="entry name" value="PGAM"/>
    <property type="match status" value="1"/>
</dbReference>
<evidence type="ECO:0000313" key="5">
    <source>
        <dbReference type="EMBL" id="CAB4955326.1"/>
    </source>
</evidence>
<dbReference type="GO" id="GO:0016791">
    <property type="term" value="F:phosphatase activity"/>
    <property type="evidence" value="ECO:0007669"/>
    <property type="project" value="TreeGrafter"/>
</dbReference>
<gene>
    <name evidence="2" type="ORF">UFOPK2656_03001</name>
    <name evidence="3" type="ORF">UFOPK3099_00339</name>
    <name evidence="4" type="ORF">UFOPK3267_00420</name>
    <name evidence="5" type="ORF">UFOPK3651_03132</name>
    <name evidence="6" type="ORF">UFOPK3931_00715</name>
    <name evidence="1" type="ORF">UFOPK4189_02801</name>
</gene>
<dbReference type="Gene3D" id="3.40.50.1240">
    <property type="entry name" value="Phosphoglycerate mutase-like"/>
    <property type="match status" value="1"/>
</dbReference>
<proteinExistence type="predicted"/>
<protein>
    <submittedName>
        <fullName evidence="4">Unannotated protein</fullName>
    </submittedName>
</protein>
<name>A0A6J7BN92_9ZZZZ</name>
<dbReference type="CDD" id="cd07067">
    <property type="entry name" value="HP_PGM_like"/>
    <property type="match status" value="1"/>
</dbReference>
<sequence length="260" mass="27520">MRTVGSNCCGEHLGDRRTIELRLAGTRSFAGCGEQTKGGHPRRVAAVRHPLTATLHAVPPAADSHTTRLLTVRHGESEWNAVGRWQGQADPPLTDAGMLQAVAAAEVLGTFDAVWASSLQRAANTAAIIAESIGVGPVQLHPGLMENAFGPWQGLTVAEIEAGWPGFLADNRRPEGAEQPEDVTARGLAALREIAEQNPGGEVLVVTHAGLIRTLRRALDGSDLRFNNLGGCWFHVHGDGRIVAGDPVELVHPGTFGDTL</sequence>
<dbReference type="SUPFAM" id="SSF53254">
    <property type="entry name" value="Phosphoglycerate mutase-like"/>
    <property type="match status" value="1"/>
</dbReference>